<keyword evidence="2" id="KW-1185">Reference proteome</keyword>
<dbReference type="HOGENOM" id="CLU_2577687_0_0_1"/>
<dbReference type="EnsemblPlants" id="OB05G20390.1">
    <property type="protein sequence ID" value="OB05G20390.1"/>
    <property type="gene ID" value="OB05G20390"/>
</dbReference>
<dbReference type="Proteomes" id="UP000006038">
    <property type="component" value="Chromosome 5"/>
</dbReference>
<protein>
    <submittedName>
        <fullName evidence="1">Uncharacterized protein</fullName>
    </submittedName>
</protein>
<proteinExistence type="predicted"/>
<evidence type="ECO:0000313" key="1">
    <source>
        <dbReference type="EnsemblPlants" id="OB05G20390.1"/>
    </source>
</evidence>
<reference evidence="1" key="2">
    <citation type="submission" date="2013-04" db="UniProtKB">
        <authorList>
            <consortium name="EnsemblPlants"/>
        </authorList>
    </citation>
    <scope>IDENTIFICATION</scope>
</reference>
<reference evidence="1" key="1">
    <citation type="journal article" date="2013" name="Nat. Commun.">
        <title>Whole-genome sequencing of Oryza brachyantha reveals mechanisms underlying Oryza genome evolution.</title>
        <authorList>
            <person name="Chen J."/>
            <person name="Huang Q."/>
            <person name="Gao D."/>
            <person name="Wang J."/>
            <person name="Lang Y."/>
            <person name="Liu T."/>
            <person name="Li B."/>
            <person name="Bai Z."/>
            <person name="Luis Goicoechea J."/>
            <person name="Liang C."/>
            <person name="Chen C."/>
            <person name="Zhang W."/>
            <person name="Sun S."/>
            <person name="Liao Y."/>
            <person name="Zhang X."/>
            <person name="Yang L."/>
            <person name="Song C."/>
            <person name="Wang M."/>
            <person name="Shi J."/>
            <person name="Liu G."/>
            <person name="Liu J."/>
            <person name="Zhou H."/>
            <person name="Zhou W."/>
            <person name="Yu Q."/>
            <person name="An N."/>
            <person name="Chen Y."/>
            <person name="Cai Q."/>
            <person name="Wang B."/>
            <person name="Liu B."/>
            <person name="Min J."/>
            <person name="Huang Y."/>
            <person name="Wu H."/>
            <person name="Li Z."/>
            <person name="Zhang Y."/>
            <person name="Yin Y."/>
            <person name="Song W."/>
            <person name="Jiang J."/>
            <person name="Jackson S.A."/>
            <person name="Wing R.A."/>
            <person name="Wang J."/>
            <person name="Chen M."/>
        </authorList>
    </citation>
    <scope>NUCLEOTIDE SEQUENCE [LARGE SCALE GENOMIC DNA]</scope>
    <source>
        <strain evidence="1">cv. IRGC 101232</strain>
    </source>
</reference>
<evidence type="ECO:0000313" key="2">
    <source>
        <dbReference type="Proteomes" id="UP000006038"/>
    </source>
</evidence>
<name>J3M615_ORYBR</name>
<dbReference type="Gramene" id="OB05G20390.1">
    <property type="protein sequence ID" value="OB05G20390.1"/>
    <property type="gene ID" value="OB05G20390"/>
</dbReference>
<accession>J3M615</accession>
<organism evidence="1">
    <name type="scientific">Oryza brachyantha</name>
    <name type="common">malo sina</name>
    <dbReference type="NCBI Taxonomy" id="4533"/>
    <lineage>
        <taxon>Eukaryota</taxon>
        <taxon>Viridiplantae</taxon>
        <taxon>Streptophyta</taxon>
        <taxon>Embryophyta</taxon>
        <taxon>Tracheophyta</taxon>
        <taxon>Spermatophyta</taxon>
        <taxon>Magnoliopsida</taxon>
        <taxon>Liliopsida</taxon>
        <taxon>Poales</taxon>
        <taxon>Poaceae</taxon>
        <taxon>BOP clade</taxon>
        <taxon>Oryzoideae</taxon>
        <taxon>Oryzeae</taxon>
        <taxon>Oryzinae</taxon>
        <taxon>Oryza</taxon>
    </lineage>
</organism>
<sequence length="81" mass="9374">MMLPRSNRFHHRSCHFYTQGHQSSRSGTCVSAIMGILSKNYKHHSFHHSWGHVFLMAFSSFHYRSPNSICNAPSLFLCLYG</sequence>
<dbReference type="AlphaFoldDB" id="J3M615"/>